<dbReference type="Proteomes" id="UP001162501">
    <property type="component" value="Chromosome 21"/>
</dbReference>
<protein>
    <submittedName>
        <fullName evidence="1">Uncharacterized protein</fullName>
    </submittedName>
</protein>
<proteinExistence type="predicted"/>
<accession>A0ACB0EIY3</accession>
<evidence type="ECO:0000313" key="2">
    <source>
        <dbReference type="Proteomes" id="UP001162501"/>
    </source>
</evidence>
<organism evidence="1 2">
    <name type="scientific">Rangifer tarandus platyrhynchus</name>
    <name type="common">Svalbard reindeer</name>
    <dbReference type="NCBI Taxonomy" id="3082113"/>
    <lineage>
        <taxon>Eukaryota</taxon>
        <taxon>Metazoa</taxon>
        <taxon>Chordata</taxon>
        <taxon>Craniata</taxon>
        <taxon>Vertebrata</taxon>
        <taxon>Euteleostomi</taxon>
        <taxon>Mammalia</taxon>
        <taxon>Eutheria</taxon>
        <taxon>Laurasiatheria</taxon>
        <taxon>Artiodactyla</taxon>
        <taxon>Ruminantia</taxon>
        <taxon>Pecora</taxon>
        <taxon>Cervidae</taxon>
        <taxon>Odocoileinae</taxon>
        <taxon>Rangifer</taxon>
    </lineage>
</organism>
<gene>
    <name evidence="1" type="ORF">MRATA1EN3_LOCUS11871</name>
</gene>
<reference evidence="1" key="1">
    <citation type="submission" date="2023-05" db="EMBL/GenBank/DDBJ databases">
        <authorList>
            <consortium name="ELIXIR-Norway"/>
        </authorList>
    </citation>
    <scope>NUCLEOTIDE SEQUENCE</scope>
</reference>
<dbReference type="EMBL" id="OX596105">
    <property type="protein sequence ID" value="CAI9700658.1"/>
    <property type="molecule type" value="Genomic_DNA"/>
</dbReference>
<name>A0ACB0EIY3_RANTA</name>
<evidence type="ECO:0000313" key="1">
    <source>
        <dbReference type="EMBL" id="CAI9700658.1"/>
    </source>
</evidence>
<sequence>MAPAAWSAETQRPPHVEPSPHLPVDTIKGSASPSASVSRTGKPGTRTGKLPRFLLIKGGHFSGVFISLQEEAKTPLSSGPSTAQRPGQSSVQPGQLAPILLWQAGQAWALAQKGPGRQRGSRHSALLEPCPSYSHKWSRPPDGRLLAGL</sequence>